<evidence type="ECO:0000259" key="5">
    <source>
        <dbReference type="PROSITE" id="PS52004"/>
    </source>
</evidence>
<dbReference type="SUPFAM" id="SSF53901">
    <property type="entry name" value="Thiolase-like"/>
    <property type="match status" value="1"/>
</dbReference>
<feature type="non-terminal residue" evidence="6">
    <location>
        <position position="541"/>
    </location>
</feature>
<dbReference type="Pfam" id="PF02801">
    <property type="entry name" value="Ketoacyl-synt_C"/>
    <property type="match status" value="1"/>
</dbReference>
<dbReference type="Gene3D" id="3.40.47.10">
    <property type="match status" value="1"/>
</dbReference>
<dbReference type="SMART" id="SM00823">
    <property type="entry name" value="PKS_PP"/>
    <property type="match status" value="1"/>
</dbReference>
<dbReference type="OrthoDB" id="329835at2759"/>
<keyword evidence="1" id="KW-0596">Phosphopantetheine</keyword>
<dbReference type="GO" id="GO:0031177">
    <property type="term" value="F:phosphopantetheine binding"/>
    <property type="evidence" value="ECO:0007669"/>
    <property type="project" value="InterPro"/>
</dbReference>
<dbReference type="Proteomes" id="UP000601435">
    <property type="component" value="Unassembled WGS sequence"/>
</dbReference>
<dbReference type="PANTHER" id="PTHR43775:SF37">
    <property type="entry name" value="SI:DKEY-61P9.11"/>
    <property type="match status" value="1"/>
</dbReference>
<feature type="domain" description="Carrier" evidence="4">
    <location>
        <begin position="6"/>
        <end position="85"/>
    </location>
</feature>
<dbReference type="InterPro" id="IPR036736">
    <property type="entry name" value="ACP-like_sf"/>
</dbReference>
<proteinExistence type="predicted"/>
<keyword evidence="2" id="KW-0597">Phosphoprotein</keyword>
<feature type="domain" description="Ketosynthase family 3 (KS3)" evidence="5">
    <location>
        <begin position="104"/>
        <end position="530"/>
    </location>
</feature>
<dbReference type="Pfam" id="PF00550">
    <property type="entry name" value="PP-binding"/>
    <property type="match status" value="1"/>
</dbReference>
<evidence type="ECO:0000256" key="1">
    <source>
        <dbReference type="ARBA" id="ARBA00022450"/>
    </source>
</evidence>
<keyword evidence="3" id="KW-0808">Transferase</keyword>
<dbReference type="Gene3D" id="1.10.1200.10">
    <property type="entry name" value="ACP-like"/>
    <property type="match status" value="1"/>
</dbReference>
<reference evidence="6" key="1">
    <citation type="submission" date="2021-02" db="EMBL/GenBank/DDBJ databases">
        <authorList>
            <person name="Dougan E. K."/>
            <person name="Rhodes N."/>
            <person name="Thang M."/>
            <person name="Chan C."/>
        </authorList>
    </citation>
    <scope>NUCLEOTIDE SEQUENCE</scope>
</reference>
<feature type="non-terminal residue" evidence="6">
    <location>
        <position position="1"/>
    </location>
</feature>
<dbReference type="PROSITE" id="PS52004">
    <property type="entry name" value="KS3_2"/>
    <property type="match status" value="1"/>
</dbReference>
<sequence length="541" mass="56193">VAEHPRASTPSKGKLTATVLDVAQGVLGETLEEDAPLMEAGLDSLSAVDFRNQVAKQLPGLKLPNTLMFDYPSPGAIAKYAAAQLAPSAAPALPVIRAPVADERGPLAALSTACHFPADGDDSQTFWAALVSKTDGVTEIPYDRWDVDEYYDPAPNTVGRMYVRHAAFVKNAECFDAALFSISGAEAASMDPQQRLLLEIVQEGFHAAKSLLSIGGATSPLSTKDIGSFVGECNNDWGHFKNLETEKMNPFSGTGGSMSISSNRLAYVFGFKGPSVTSDTACSSSLIALDIAAANIGRSRCMAAVSAGVNMNLLPGPFVACCQARMLSEGGRCKTFDASADGYSRGEGAGTVLVRRLSDLGDMSVAAVSGTAANQDGRSSSLTAPNGPAQQDVIQTAWAEAGLAPSAADFIETHGTGTGLGDPIEVGSLCNTMGQNRSAALQVGAVKTNVSHLEGAAGIAGLLKALSAMVHSQVPPNLHLASLNPHMDIEDVKFSFPTEAVVELSRETLRTFGLSSFGFGGTNTHVTGLAPAGEKQQEPTE</sequence>
<dbReference type="Pfam" id="PF00109">
    <property type="entry name" value="ketoacyl-synt"/>
    <property type="match status" value="1"/>
</dbReference>
<protein>
    <submittedName>
        <fullName evidence="6">PikAII protein</fullName>
    </submittedName>
</protein>
<evidence type="ECO:0000259" key="4">
    <source>
        <dbReference type="PROSITE" id="PS50075"/>
    </source>
</evidence>
<dbReference type="InterPro" id="IPR014030">
    <property type="entry name" value="Ketoacyl_synth_N"/>
</dbReference>
<keyword evidence="7" id="KW-1185">Reference proteome</keyword>
<dbReference type="CDD" id="cd00833">
    <property type="entry name" value="PKS"/>
    <property type="match status" value="1"/>
</dbReference>
<dbReference type="PANTHER" id="PTHR43775">
    <property type="entry name" value="FATTY ACID SYNTHASE"/>
    <property type="match status" value="1"/>
</dbReference>
<accession>A0A812ZX34</accession>
<gene>
    <name evidence="6" type="primary">pikAII</name>
    <name evidence="6" type="ORF">SNEC2469_LOCUS25491</name>
</gene>
<dbReference type="EMBL" id="CAJNJA010050343">
    <property type="protein sequence ID" value="CAE7840957.1"/>
    <property type="molecule type" value="Genomic_DNA"/>
</dbReference>
<evidence type="ECO:0000313" key="6">
    <source>
        <dbReference type="EMBL" id="CAE7840957.1"/>
    </source>
</evidence>
<dbReference type="SUPFAM" id="SSF47336">
    <property type="entry name" value="ACP-like"/>
    <property type="match status" value="1"/>
</dbReference>
<dbReference type="InterPro" id="IPR009081">
    <property type="entry name" value="PP-bd_ACP"/>
</dbReference>
<name>A0A812ZX34_9DINO</name>
<dbReference type="InterPro" id="IPR020806">
    <property type="entry name" value="PKS_PP-bd"/>
</dbReference>
<dbReference type="GO" id="GO:0006633">
    <property type="term" value="P:fatty acid biosynthetic process"/>
    <property type="evidence" value="ECO:0007669"/>
    <property type="project" value="TreeGrafter"/>
</dbReference>
<evidence type="ECO:0000313" key="7">
    <source>
        <dbReference type="Proteomes" id="UP000601435"/>
    </source>
</evidence>
<dbReference type="InterPro" id="IPR014031">
    <property type="entry name" value="Ketoacyl_synth_C"/>
</dbReference>
<evidence type="ECO:0000256" key="3">
    <source>
        <dbReference type="ARBA" id="ARBA00022679"/>
    </source>
</evidence>
<dbReference type="InterPro" id="IPR016039">
    <property type="entry name" value="Thiolase-like"/>
</dbReference>
<dbReference type="GO" id="GO:0004312">
    <property type="term" value="F:fatty acid synthase activity"/>
    <property type="evidence" value="ECO:0007669"/>
    <property type="project" value="TreeGrafter"/>
</dbReference>
<dbReference type="PROSITE" id="PS50075">
    <property type="entry name" value="CARRIER"/>
    <property type="match status" value="1"/>
</dbReference>
<dbReference type="SMART" id="SM00825">
    <property type="entry name" value="PKS_KS"/>
    <property type="match status" value="1"/>
</dbReference>
<organism evidence="6 7">
    <name type="scientific">Symbiodinium necroappetens</name>
    <dbReference type="NCBI Taxonomy" id="1628268"/>
    <lineage>
        <taxon>Eukaryota</taxon>
        <taxon>Sar</taxon>
        <taxon>Alveolata</taxon>
        <taxon>Dinophyceae</taxon>
        <taxon>Suessiales</taxon>
        <taxon>Symbiodiniaceae</taxon>
        <taxon>Symbiodinium</taxon>
    </lineage>
</organism>
<dbReference type="InterPro" id="IPR050091">
    <property type="entry name" value="PKS_NRPS_Biosynth_Enz"/>
</dbReference>
<comment type="caution">
    <text evidence="6">The sequence shown here is derived from an EMBL/GenBank/DDBJ whole genome shotgun (WGS) entry which is preliminary data.</text>
</comment>
<dbReference type="AlphaFoldDB" id="A0A812ZX34"/>
<evidence type="ECO:0000256" key="2">
    <source>
        <dbReference type="ARBA" id="ARBA00022553"/>
    </source>
</evidence>
<dbReference type="InterPro" id="IPR020841">
    <property type="entry name" value="PKS_Beta-ketoAc_synthase_dom"/>
</dbReference>